<feature type="domain" description="HTH gntR-type" evidence="4">
    <location>
        <begin position="11"/>
        <end position="78"/>
    </location>
</feature>
<dbReference type="SUPFAM" id="SSF46785">
    <property type="entry name" value="Winged helix' DNA-binding domain"/>
    <property type="match status" value="1"/>
</dbReference>
<keyword evidence="3" id="KW-0804">Transcription</keyword>
<dbReference type="AlphaFoldDB" id="A0A2A9ENE0"/>
<dbReference type="Pfam" id="PF00392">
    <property type="entry name" value="GntR"/>
    <property type="match status" value="1"/>
</dbReference>
<dbReference type="PROSITE" id="PS50949">
    <property type="entry name" value="HTH_GNTR"/>
    <property type="match status" value="1"/>
</dbReference>
<dbReference type="InterPro" id="IPR000524">
    <property type="entry name" value="Tscrpt_reg_HTH_GntR"/>
</dbReference>
<dbReference type="PANTHER" id="PTHR43537">
    <property type="entry name" value="TRANSCRIPTIONAL REGULATOR, GNTR FAMILY"/>
    <property type="match status" value="1"/>
</dbReference>
<dbReference type="InterPro" id="IPR036388">
    <property type="entry name" value="WH-like_DNA-bd_sf"/>
</dbReference>
<dbReference type="Proteomes" id="UP000222106">
    <property type="component" value="Unassembled WGS sequence"/>
</dbReference>
<name>A0A2A9ENE0_9MICO</name>
<dbReference type="InterPro" id="IPR011711">
    <property type="entry name" value="GntR_C"/>
</dbReference>
<evidence type="ECO:0000256" key="1">
    <source>
        <dbReference type="ARBA" id="ARBA00023015"/>
    </source>
</evidence>
<dbReference type="Pfam" id="PF07729">
    <property type="entry name" value="FCD"/>
    <property type="match status" value="1"/>
</dbReference>
<organism evidence="5 6">
    <name type="scientific">Georgenia soli</name>
    <dbReference type="NCBI Taxonomy" id="638953"/>
    <lineage>
        <taxon>Bacteria</taxon>
        <taxon>Bacillati</taxon>
        <taxon>Actinomycetota</taxon>
        <taxon>Actinomycetes</taxon>
        <taxon>Micrococcales</taxon>
        <taxon>Bogoriellaceae</taxon>
        <taxon>Georgenia</taxon>
    </lineage>
</organism>
<dbReference type="SUPFAM" id="SSF48008">
    <property type="entry name" value="GntR ligand-binding domain-like"/>
    <property type="match status" value="1"/>
</dbReference>
<evidence type="ECO:0000256" key="3">
    <source>
        <dbReference type="ARBA" id="ARBA00023163"/>
    </source>
</evidence>
<evidence type="ECO:0000313" key="5">
    <source>
        <dbReference type="EMBL" id="PFG40116.1"/>
    </source>
</evidence>
<dbReference type="GO" id="GO:0003677">
    <property type="term" value="F:DNA binding"/>
    <property type="evidence" value="ECO:0007669"/>
    <property type="project" value="UniProtKB-KW"/>
</dbReference>
<proteinExistence type="predicted"/>
<dbReference type="OrthoDB" id="8680240at2"/>
<dbReference type="PANTHER" id="PTHR43537:SF45">
    <property type="entry name" value="GNTR FAMILY REGULATORY PROTEIN"/>
    <property type="match status" value="1"/>
</dbReference>
<gene>
    <name evidence="5" type="ORF">ATJ97_2637</name>
</gene>
<keyword evidence="1" id="KW-0805">Transcription regulation</keyword>
<reference evidence="5 6" key="1">
    <citation type="submission" date="2017-10" db="EMBL/GenBank/DDBJ databases">
        <title>Sequencing the genomes of 1000 actinobacteria strains.</title>
        <authorList>
            <person name="Klenk H.-P."/>
        </authorList>
    </citation>
    <scope>NUCLEOTIDE SEQUENCE [LARGE SCALE GENOMIC DNA]</scope>
    <source>
        <strain evidence="5 6">DSM 21838</strain>
    </source>
</reference>
<evidence type="ECO:0000259" key="4">
    <source>
        <dbReference type="PROSITE" id="PS50949"/>
    </source>
</evidence>
<accession>A0A2A9ENE0</accession>
<dbReference type="Gene3D" id="1.10.10.10">
    <property type="entry name" value="Winged helix-like DNA-binding domain superfamily/Winged helix DNA-binding domain"/>
    <property type="match status" value="1"/>
</dbReference>
<keyword evidence="2 5" id="KW-0238">DNA-binding</keyword>
<dbReference type="GO" id="GO:0003700">
    <property type="term" value="F:DNA-binding transcription factor activity"/>
    <property type="evidence" value="ECO:0007669"/>
    <property type="project" value="InterPro"/>
</dbReference>
<dbReference type="SMART" id="SM00345">
    <property type="entry name" value="HTH_GNTR"/>
    <property type="match status" value="1"/>
</dbReference>
<protein>
    <submittedName>
        <fullName evidence="5">DNA-binding GntR family transcriptional regulator</fullName>
    </submittedName>
</protein>
<keyword evidence="6" id="KW-1185">Reference proteome</keyword>
<dbReference type="Gene3D" id="1.20.120.530">
    <property type="entry name" value="GntR ligand-binding domain-like"/>
    <property type="match status" value="1"/>
</dbReference>
<comment type="caution">
    <text evidence="5">The sequence shown here is derived from an EMBL/GenBank/DDBJ whole genome shotgun (WGS) entry which is preliminary data.</text>
</comment>
<sequence length="225" mass="25274">MPSTDAEQEYVSLAEQAYRALRDRLILLEIPPGAPINEGHLAAELGIGRTPIREGLKKLELEHLVVSYPRRGTFATQVDITDLADISEVRQVLEPLAARRAARLARPQVRAELDAAARQIASMEREPADTRSLMELDLSVHRLIYRAAENPHMTETLVRLDNLATRIWCLVLDRLPSAFEHVREHAALLEAIVDRDADRAAELASDHVRDFEQAIRAVLYEPARG</sequence>
<dbReference type="RefSeq" id="WP_098484096.1">
    <property type="nucleotide sequence ID" value="NZ_PDJI01000004.1"/>
</dbReference>
<dbReference type="SMART" id="SM00895">
    <property type="entry name" value="FCD"/>
    <property type="match status" value="1"/>
</dbReference>
<evidence type="ECO:0000256" key="2">
    <source>
        <dbReference type="ARBA" id="ARBA00023125"/>
    </source>
</evidence>
<dbReference type="InterPro" id="IPR036390">
    <property type="entry name" value="WH_DNA-bd_sf"/>
</dbReference>
<dbReference type="EMBL" id="PDJI01000004">
    <property type="protein sequence ID" value="PFG40116.1"/>
    <property type="molecule type" value="Genomic_DNA"/>
</dbReference>
<evidence type="ECO:0000313" key="6">
    <source>
        <dbReference type="Proteomes" id="UP000222106"/>
    </source>
</evidence>
<dbReference type="CDD" id="cd07377">
    <property type="entry name" value="WHTH_GntR"/>
    <property type="match status" value="1"/>
</dbReference>
<dbReference type="InterPro" id="IPR008920">
    <property type="entry name" value="TF_FadR/GntR_C"/>
</dbReference>